<sequence length="103" mass="11535">MGCAASLSAQESEEIFSEVKKKELPPGNKVSPRTNHELTAAGQPNVLTMEEKMEREKSILRGDVVKKHDARVEREKLIKEKQKKAASAAEVRNSSFFCLCVYN</sequence>
<dbReference type="EMBL" id="BLXT01004630">
    <property type="protein sequence ID" value="GFO15841.1"/>
    <property type="molecule type" value="Genomic_DNA"/>
</dbReference>
<protein>
    <recommendedName>
        <fullName evidence="4">Stathmin</fullName>
    </recommendedName>
</protein>
<reference evidence="2 3" key="1">
    <citation type="journal article" date="2021" name="Elife">
        <title>Chloroplast acquisition without the gene transfer in kleptoplastic sea slugs, Plakobranchus ocellatus.</title>
        <authorList>
            <person name="Maeda T."/>
            <person name="Takahashi S."/>
            <person name="Yoshida T."/>
            <person name="Shimamura S."/>
            <person name="Takaki Y."/>
            <person name="Nagai Y."/>
            <person name="Toyoda A."/>
            <person name="Suzuki Y."/>
            <person name="Arimoto A."/>
            <person name="Ishii H."/>
            <person name="Satoh N."/>
            <person name="Nishiyama T."/>
            <person name="Hasebe M."/>
            <person name="Maruyama T."/>
            <person name="Minagawa J."/>
            <person name="Obokata J."/>
            <person name="Shigenobu S."/>
        </authorList>
    </citation>
    <scope>NUCLEOTIDE SEQUENCE [LARGE SCALE GENOMIC DNA]</scope>
</reference>
<proteinExistence type="predicted"/>
<comment type="caution">
    <text evidence="2">The sequence shown here is derived from an EMBL/GenBank/DDBJ whole genome shotgun (WGS) entry which is preliminary data.</text>
</comment>
<name>A0AAV4BAK1_9GAST</name>
<evidence type="ECO:0000313" key="2">
    <source>
        <dbReference type="EMBL" id="GFO15841.1"/>
    </source>
</evidence>
<feature type="region of interest" description="Disordered" evidence="1">
    <location>
        <begin position="1"/>
        <end position="37"/>
    </location>
</feature>
<keyword evidence="3" id="KW-1185">Reference proteome</keyword>
<evidence type="ECO:0000313" key="3">
    <source>
        <dbReference type="Proteomes" id="UP000735302"/>
    </source>
</evidence>
<organism evidence="2 3">
    <name type="scientific">Plakobranchus ocellatus</name>
    <dbReference type="NCBI Taxonomy" id="259542"/>
    <lineage>
        <taxon>Eukaryota</taxon>
        <taxon>Metazoa</taxon>
        <taxon>Spiralia</taxon>
        <taxon>Lophotrochozoa</taxon>
        <taxon>Mollusca</taxon>
        <taxon>Gastropoda</taxon>
        <taxon>Heterobranchia</taxon>
        <taxon>Euthyneura</taxon>
        <taxon>Panpulmonata</taxon>
        <taxon>Sacoglossa</taxon>
        <taxon>Placobranchoidea</taxon>
        <taxon>Plakobranchidae</taxon>
        <taxon>Plakobranchus</taxon>
    </lineage>
</organism>
<accession>A0AAV4BAK1</accession>
<dbReference type="AlphaFoldDB" id="A0AAV4BAK1"/>
<dbReference type="Proteomes" id="UP000735302">
    <property type="component" value="Unassembled WGS sequence"/>
</dbReference>
<evidence type="ECO:0000256" key="1">
    <source>
        <dbReference type="SAM" id="MobiDB-lite"/>
    </source>
</evidence>
<gene>
    <name evidence="2" type="ORF">PoB_004234600</name>
</gene>
<evidence type="ECO:0008006" key="4">
    <source>
        <dbReference type="Google" id="ProtNLM"/>
    </source>
</evidence>